<proteinExistence type="inferred from homology"/>
<dbReference type="CDD" id="cd17766">
    <property type="entry name" value="futalosine_nucleosidase_MqnB"/>
    <property type="match status" value="1"/>
</dbReference>
<evidence type="ECO:0000313" key="5">
    <source>
        <dbReference type="Proteomes" id="UP000603545"/>
    </source>
</evidence>
<dbReference type="Proteomes" id="UP000603545">
    <property type="component" value="Unassembled WGS sequence"/>
</dbReference>
<keyword evidence="1" id="KW-0474">Menaquinone biosynthesis</keyword>
<gene>
    <name evidence="1 4" type="primary">mqnB</name>
    <name evidence="4" type="ORF">H8E80_09160</name>
</gene>
<comment type="caution">
    <text evidence="4">The sequence shown here is derived from an EMBL/GenBank/DDBJ whole genome shotgun (WGS) entry which is preliminary data.</text>
</comment>
<reference evidence="4 5" key="1">
    <citation type="submission" date="2020-08" db="EMBL/GenBank/DDBJ databases">
        <title>Bridging the membrane lipid divide: bacteria of the FCB group superphylum have the potential to synthesize archaeal ether lipids.</title>
        <authorList>
            <person name="Villanueva L."/>
            <person name="Von Meijenfeldt F.A.B."/>
            <person name="Westbye A.B."/>
            <person name="Yadav S."/>
            <person name="Hopmans E.C."/>
            <person name="Dutilh B.E."/>
            <person name="Sinninghe Damste J.S."/>
        </authorList>
    </citation>
    <scope>NUCLEOTIDE SEQUENCE [LARGE SCALE GENOMIC DNA]</scope>
    <source>
        <strain evidence="4">NIOZ-UU82</strain>
    </source>
</reference>
<name>A0A8J6TCB6_9BACT</name>
<dbReference type="HAMAP" id="MF_00991">
    <property type="entry name" value="MqnB"/>
    <property type="match status" value="1"/>
</dbReference>
<dbReference type="GO" id="GO:0009116">
    <property type="term" value="P:nucleoside metabolic process"/>
    <property type="evidence" value="ECO:0007669"/>
    <property type="project" value="InterPro"/>
</dbReference>
<dbReference type="SUPFAM" id="SSF53167">
    <property type="entry name" value="Purine and uridine phosphorylases"/>
    <property type="match status" value="1"/>
</dbReference>
<accession>A0A8J6TCB6</accession>
<dbReference type="GO" id="GO:0019284">
    <property type="term" value="P:L-methionine salvage from S-adenosylmethionine"/>
    <property type="evidence" value="ECO:0007669"/>
    <property type="project" value="TreeGrafter"/>
</dbReference>
<dbReference type="Pfam" id="PF01048">
    <property type="entry name" value="PNP_UDP_1"/>
    <property type="match status" value="1"/>
</dbReference>
<dbReference type="EC" id="3.2.2.26" evidence="1 2"/>
<comment type="similarity">
    <text evidence="1">Belongs to the PNP/UDP phosphorylase family. Futalosine hydrolase subfamily.</text>
</comment>
<dbReference type="GO" id="GO:0005829">
    <property type="term" value="C:cytosol"/>
    <property type="evidence" value="ECO:0007669"/>
    <property type="project" value="TreeGrafter"/>
</dbReference>
<comment type="function">
    <text evidence="1">Catalyzes the hydrolysis of futalosine (FL) to dehypoxanthine futalosine (DHFL) and hypoxanthine, a step in the biosynthesis of menaquinone (MK, vitamin K2).</text>
</comment>
<dbReference type="PANTHER" id="PTHR46832:SF2">
    <property type="entry name" value="FUTALOSINE HYDROLASE"/>
    <property type="match status" value="1"/>
</dbReference>
<dbReference type="InterPro" id="IPR035994">
    <property type="entry name" value="Nucleoside_phosphorylase_sf"/>
</dbReference>
<dbReference type="InterPro" id="IPR019963">
    <property type="entry name" value="FL_hydrolase_MqnB"/>
</dbReference>
<evidence type="ECO:0000256" key="2">
    <source>
        <dbReference type="NCBIfam" id="TIGR03664"/>
    </source>
</evidence>
<keyword evidence="4" id="KW-0326">Glycosidase</keyword>
<dbReference type="AlphaFoldDB" id="A0A8J6TCB6"/>
<sequence>MHNHIIITAAVYEELSALIDRVEKPVVSKVGGRKIVSGHIEGKSVKLLVTGPGLVNTVQALTAAIEDSRPSLIIQTGCAGAFKESGLKIGDIGIATEEIDVNLGIEPENGDGPLTELPFSLLDSHGSDIKNRYSLDHELANLAFKAIKKGCADKNIGLIKGSFITVSTITATDARAEKLYKQYKPCMENMEGSGAACLSLHYDIPFLEIRSVSNIVGKRDLTAWNLPLAFERGAIAVFDFVFFTTKLTKNTKKL</sequence>
<feature type="domain" description="Nucleoside phosphorylase" evidence="3">
    <location>
        <begin position="5"/>
        <end position="218"/>
    </location>
</feature>
<keyword evidence="1 4" id="KW-0378">Hydrolase</keyword>
<dbReference type="InterPro" id="IPR000845">
    <property type="entry name" value="Nucleoside_phosphorylase_d"/>
</dbReference>
<dbReference type="PANTHER" id="PTHR46832">
    <property type="entry name" value="5'-METHYLTHIOADENOSINE/S-ADENOSYLHOMOCYSTEINE NUCLEOSIDASE"/>
    <property type="match status" value="1"/>
</dbReference>
<dbReference type="GO" id="GO:0008930">
    <property type="term" value="F:methylthioadenosine nucleosidase activity"/>
    <property type="evidence" value="ECO:0007669"/>
    <property type="project" value="TreeGrafter"/>
</dbReference>
<dbReference type="GO" id="GO:0009234">
    <property type="term" value="P:menaquinone biosynthetic process"/>
    <property type="evidence" value="ECO:0007669"/>
    <property type="project" value="UniProtKB-UniRule"/>
</dbReference>
<dbReference type="Gene3D" id="3.40.50.1580">
    <property type="entry name" value="Nucleoside phosphorylase domain"/>
    <property type="match status" value="1"/>
</dbReference>
<dbReference type="UniPathway" id="UPA00079"/>
<evidence type="ECO:0000313" key="4">
    <source>
        <dbReference type="EMBL" id="MBC8200190.1"/>
    </source>
</evidence>
<organism evidence="4 5">
    <name type="scientific">Candidatus Desulfaltia bathyphila</name>
    <dbReference type="NCBI Taxonomy" id="2841697"/>
    <lineage>
        <taxon>Bacteria</taxon>
        <taxon>Pseudomonadati</taxon>
        <taxon>Thermodesulfobacteriota</taxon>
        <taxon>Desulfobacteria</taxon>
        <taxon>Desulfobacterales</taxon>
        <taxon>Desulfobacterales incertae sedis</taxon>
        <taxon>Candidatus Desulfaltia</taxon>
    </lineage>
</organism>
<dbReference type="NCBIfam" id="TIGR03664">
    <property type="entry name" value="fut_nucase"/>
    <property type="match status" value="1"/>
</dbReference>
<comment type="catalytic activity">
    <reaction evidence="1">
        <text>futalosine + H2O = dehypoxanthine futalosine + hypoxanthine</text>
        <dbReference type="Rhea" id="RHEA:25904"/>
        <dbReference type="ChEBI" id="CHEBI:15377"/>
        <dbReference type="ChEBI" id="CHEBI:17368"/>
        <dbReference type="ChEBI" id="CHEBI:58863"/>
        <dbReference type="ChEBI" id="CHEBI:58864"/>
        <dbReference type="EC" id="3.2.2.26"/>
    </reaction>
</comment>
<comment type="pathway">
    <text evidence="1">Quinol/quinone metabolism; menaquinone biosynthesis.</text>
</comment>
<dbReference type="EMBL" id="JACNLL010000084">
    <property type="protein sequence ID" value="MBC8200190.1"/>
    <property type="molecule type" value="Genomic_DNA"/>
</dbReference>
<evidence type="ECO:0000259" key="3">
    <source>
        <dbReference type="Pfam" id="PF01048"/>
    </source>
</evidence>
<dbReference type="GO" id="GO:0008782">
    <property type="term" value="F:adenosylhomocysteine nucleosidase activity"/>
    <property type="evidence" value="ECO:0007669"/>
    <property type="project" value="TreeGrafter"/>
</dbReference>
<protein>
    <recommendedName>
        <fullName evidence="1 2">Futalosine hydrolase</fullName>
        <shortName evidence="1">FL hydrolase</shortName>
        <ecNumber evidence="1 2">3.2.2.26</ecNumber>
    </recommendedName>
    <alternativeName>
        <fullName evidence="1">Futalosine nucleosidase</fullName>
    </alternativeName>
    <alternativeName>
        <fullName evidence="1">Menaquinone biosynthetic enzyme MqnB</fullName>
    </alternativeName>
</protein>
<evidence type="ECO:0000256" key="1">
    <source>
        <dbReference type="HAMAP-Rule" id="MF_00991"/>
    </source>
</evidence>